<dbReference type="InterPro" id="IPR000246">
    <property type="entry name" value="Peptidase_T2"/>
</dbReference>
<gene>
    <name evidence="7" type="ORF">HNR15_001829</name>
</gene>
<evidence type="ECO:0000256" key="1">
    <source>
        <dbReference type="ARBA" id="ARBA00022670"/>
    </source>
</evidence>
<evidence type="ECO:0000256" key="6">
    <source>
        <dbReference type="PIRSR" id="PIRSR600246-3"/>
    </source>
</evidence>
<dbReference type="SUPFAM" id="SSF56235">
    <property type="entry name" value="N-terminal nucleophile aminohydrolases (Ntn hydrolases)"/>
    <property type="match status" value="1"/>
</dbReference>
<feature type="active site" description="Nucleophile" evidence="4">
    <location>
        <position position="178"/>
    </location>
</feature>
<evidence type="ECO:0000256" key="5">
    <source>
        <dbReference type="PIRSR" id="PIRSR600246-2"/>
    </source>
</evidence>
<dbReference type="Pfam" id="PF01112">
    <property type="entry name" value="Asparaginase_2"/>
    <property type="match status" value="1"/>
</dbReference>
<feature type="site" description="Cleavage; by autolysis" evidence="6">
    <location>
        <begin position="177"/>
        <end position="178"/>
    </location>
</feature>
<name>A0A853DBD3_9MICO</name>
<organism evidence="7 8">
    <name type="scientific">Allobranchiibius huperziae</name>
    <dbReference type="NCBI Taxonomy" id="1874116"/>
    <lineage>
        <taxon>Bacteria</taxon>
        <taxon>Bacillati</taxon>
        <taxon>Actinomycetota</taxon>
        <taxon>Actinomycetes</taxon>
        <taxon>Micrococcales</taxon>
        <taxon>Dermacoccaceae</taxon>
        <taxon>Allobranchiibius</taxon>
    </lineage>
</organism>
<reference evidence="7 8" key="1">
    <citation type="submission" date="2020-07" db="EMBL/GenBank/DDBJ databases">
        <title>Sequencing the genomes of 1000 actinobacteria strains.</title>
        <authorList>
            <person name="Klenk H.-P."/>
        </authorList>
    </citation>
    <scope>NUCLEOTIDE SEQUENCE [LARGE SCALE GENOMIC DNA]</scope>
    <source>
        <strain evidence="7 8">DSM 29531</strain>
    </source>
</reference>
<keyword evidence="2 7" id="KW-0378">Hydrolase</keyword>
<evidence type="ECO:0000256" key="4">
    <source>
        <dbReference type="PIRSR" id="PIRSR600246-1"/>
    </source>
</evidence>
<evidence type="ECO:0000256" key="2">
    <source>
        <dbReference type="ARBA" id="ARBA00022801"/>
    </source>
</evidence>
<feature type="binding site" evidence="5">
    <location>
        <begin position="206"/>
        <end position="209"/>
    </location>
    <ligand>
        <name>substrate</name>
    </ligand>
</feature>
<feature type="binding site" evidence="5">
    <location>
        <begin position="229"/>
        <end position="232"/>
    </location>
    <ligand>
        <name>substrate</name>
    </ligand>
</feature>
<comment type="caution">
    <text evidence="7">The sequence shown here is derived from an EMBL/GenBank/DDBJ whole genome shotgun (WGS) entry which is preliminary data.</text>
</comment>
<keyword evidence="8" id="KW-1185">Reference proteome</keyword>
<accession>A0A853DBD3</accession>
<dbReference type="FunFam" id="3.60.20.30:FF:000001">
    <property type="entry name" value="Isoaspartyl peptidase/L-asparaginase"/>
    <property type="match status" value="1"/>
</dbReference>
<evidence type="ECO:0000313" key="8">
    <source>
        <dbReference type="Proteomes" id="UP000571817"/>
    </source>
</evidence>
<dbReference type="InterPro" id="IPR029055">
    <property type="entry name" value="Ntn_hydrolases_N"/>
</dbReference>
<sequence length="310" mass="31688">MNILYSRQPSARGEIRPVLLIHGGAGPRTTELALQAAQDYRRGLQDALDSGRSALVAGQSALDAVCAAVMVLEDNPLFNAGRGASLTREGTAELDAAVMDGDGRAGAVAVSRYARNPVLAARAVLERTDHVLLVSPTAELAAGWYLATVEPDYFVTAHRQKQLDEVLQREIAPSKSGTVGAVAIDASGGVACATSTGGMVAQAVGRVGDTALIGAGSFASSKSIAVSCTGEGEAFIQGVVGHDIAARVRYGGATLEGSTRATYDEELAGRGATGGTIALTPQGEALIAHNSNAMFAGHWDGDGDHSAVYA</sequence>
<dbReference type="EC" id="3.4.19.5" evidence="7"/>
<dbReference type="GO" id="GO:0008798">
    <property type="term" value="F:beta-aspartyl-peptidase activity"/>
    <property type="evidence" value="ECO:0007669"/>
    <property type="project" value="UniProtKB-EC"/>
</dbReference>
<dbReference type="AlphaFoldDB" id="A0A853DBD3"/>
<dbReference type="GO" id="GO:0006508">
    <property type="term" value="P:proteolysis"/>
    <property type="evidence" value="ECO:0007669"/>
    <property type="project" value="UniProtKB-KW"/>
</dbReference>
<keyword evidence="1" id="KW-0645">Protease</keyword>
<dbReference type="PANTHER" id="PTHR10188:SF6">
    <property type="entry name" value="N(4)-(BETA-N-ACETYLGLUCOSAMINYL)-L-ASPARAGINASE"/>
    <property type="match status" value="1"/>
</dbReference>
<dbReference type="RefSeq" id="WP_179481092.1">
    <property type="nucleotide sequence ID" value="NZ_JACCFW010000001.1"/>
</dbReference>
<dbReference type="Gene3D" id="3.60.20.30">
    <property type="entry name" value="(Glycosyl)asparaginase"/>
    <property type="match status" value="1"/>
</dbReference>
<dbReference type="Proteomes" id="UP000571817">
    <property type="component" value="Unassembled WGS sequence"/>
</dbReference>
<dbReference type="GO" id="GO:0016811">
    <property type="term" value="F:hydrolase activity, acting on carbon-nitrogen (but not peptide) bonds, in linear amides"/>
    <property type="evidence" value="ECO:0007669"/>
    <property type="project" value="UniProtKB-ARBA"/>
</dbReference>
<protein>
    <submittedName>
        <fullName evidence="7">Beta-aspartyl-peptidase (Threonine type)</fullName>
        <ecNumber evidence="7">3.4.19.5</ecNumber>
    </submittedName>
</protein>
<evidence type="ECO:0000256" key="3">
    <source>
        <dbReference type="ARBA" id="ARBA00022813"/>
    </source>
</evidence>
<proteinExistence type="predicted"/>
<evidence type="ECO:0000313" key="7">
    <source>
        <dbReference type="EMBL" id="NYJ74866.1"/>
    </source>
</evidence>
<keyword evidence="3" id="KW-0068">Autocatalytic cleavage</keyword>
<dbReference type="EMBL" id="JACCFW010000001">
    <property type="protein sequence ID" value="NYJ74866.1"/>
    <property type="molecule type" value="Genomic_DNA"/>
</dbReference>
<dbReference type="PANTHER" id="PTHR10188">
    <property type="entry name" value="L-ASPARAGINASE"/>
    <property type="match status" value="1"/>
</dbReference>